<evidence type="ECO:0000256" key="5">
    <source>
        <dbReference type="ARBA" id="ARBA00022989"/>
    </source>
</evidence>
<keyword evidence="3" id="KW-0997">Cell inner membrane</keyword>
<keyword evidence="6" id="KW-0472">Membrane</keyword>
<evidence type="ECO:0000256" key="2">
    <source>
        <dbReference type="ARBA" id="ARBA00022475"/>
    </source>
</evidence>
<keyword evidence="10" id="KW-1185">Reference proteome</keyword>
<evidence type="ECO:0000313" key="10">
    <source>
        <dbReference type="Proteomes" id="UP001629953"/>
    </source>
</evidence>
<dbReference type="InterPro" id="IPR003848">
    <property type="entry name" value="DUF218"/>
</dbReference>
<dbReference type="Proteomes" id="UP001629953">
    <property type="component" value="Unassembled WGS sequence"/>
</dbReference>
<organism evidence="9 10">
    <name type="scientific">Celerinatantimonas yamalensis</name>
    <dbReference type="NCBI Taxonomy" id="559956"/>
    <lineage>
        <taxon>Bacteria</taxon>
        <taxon>Pseudomonadati</taxon>
        <taxon>Pseudomonadota</taxon>
        <taxon>Gammaproteobacteria</taxon>
        <taxon>Celerinatantimonadaceae</taxon>
        <taxon>Celerinatantimonas</taxon>
    </lineage>
</organism>
<dbReference type="Pfam" id="PF02698">
    <property type="entry name" value="DUF218"/>
    <property type="match status" value="1"/>
</dbReference>
<dbReference type="PANTHER" id="PTHR30336:SF0">
    <property type="entry name" value="PROTEIN SANA"/>
    <property type="match status" value="1"/>
</dbReference>
<protein>
    <submittedName>
        <fullName evidence="9">ElyC/SanA/YdcF family protein</fullName>
    </submittedName>
</protein>
<dbReference type="EMBL" id="JBEQCT010000001">
    <property type="protein sequence ID" value="MFM2483616.1"/>
    <property type="molecule type" value="Genomic_DNA"/>
</dbReference>
<accession>A0ABW9G1M7</accession>
<evidence type="ECO:0000256" key="1">
    <source>
        <dbReference type="ARBA" id="ARBA00004377"/>
    </source>
</evidence>
<evidence type="ECO:0000259" key="8">
    <source>
        <dbReference type="Pfam" id="PF02698"/>
    </source>
</evidence>
<gene>
    <name evidence="9" type="ORF">ABUE30_00740</name>
</gene>
<evidence type="ECO:0000313" key="9">
    <source>
        <dbReference type="EMBL" id="MFM2483616.1"/>
    </source>
</evidence>
<proteinExistence type="predicted"/>
<sequence length="199" mass="22961">MLVFIVIGAVGIDQYVRWSTHDLVFSKIANIPAKPVALVLGTSKYVGKRLNPFYMNRMLRTVELYRAGKVQRILVSGDRASRYYNEPRTMLNDLVKRGVPRDVIEVDNAGFRTIDSIEHAKQVFGLHHMIIVSQRFHLARALFIARYFGLDCVGLIAPDAPFSYYWRTRLREVAARLFAIWELYVLKPFDTPQSQVQNK</sequence>
<name>A0ABW9G1M7_9GAMM</name>
<reference evidence="9 10" key="1">
    <citation type="journal article" date="2013" name="Int. J. Syst. Evol. Microbiol.">
        <title>Celerinatantimonas yamalensis sp. nov., a cold-adapted diazotrophic bacterium from a cold permafrost brine.</title>
        <authorList>
            <person name="Shcherbakova V."/>
            <person name="Chuvilskaya N."/>
            <person name="Rivkina E."/>
            <person name="Demidov N."/>
            <person name="Uchaeva V."/>
            <person name="Suetin S."/>
            <person name="Suzina N."/>
            <person name="Gilichinsky D."/>
        </authorList>
    </citation>
    <scope>NUCLEOTIDE SEQUENCE [LARGE SCALE GENOMIC DNA]</scope>
    <source>
        <strain evidence="9 10">C7</strain>
    </source>
</reference>
<evidence type="ECO:0000256" key="3">
    <source>
        <dbReference type="ARBA" id="ARBA00022519"/>
    </source>
</evidence>
<feature type="domain" description="DUF218" evidence="8">
    <location>
        <begin position="36"/>
        <end position="171"/>
    </location>
</feature>
<evidence type="ECO:0000256" key="4">
    <source>
        <dbReference type="ARBA" id="ARBA00022692"/>
    </source>
</evidence>
<evidence type="ECO:0000256" key="6">
    <source>
        <dbReference type="ARBA" id="ARBA00023136"/>
    </source>
</evidence>
<evidence type="ECO:0000256" key="7">
    <source>
        <dbReference type="ARBA" id="ARBA00037355"/>
    </source>
</evidence>
<dbReference type="InterPro" id="IPR051599">
    <property type="entry name" value="Cell_Envelope_Assoc"/>
</dbReference>
<dbReference type="PANTHER" id="PTHR30336">
    <property type="entry name" value="INNER MEMBRANE PROTEIN, PROBABLE PERMEASE"/>
    <property type="match status" value="1"/>
</dbReference>
<keyword evidence="5" id="KW-1133">Transmembrane helix</keyword>
<comment type="subcellular location">
    <subcellularLocation>
        <location evidence="1">Cell inner membrane</location>
        <topology evidence="1">Single-pass membrane protein</topology>
    </subcellularLocation>
</comment>
<dbReference type="CDD" id="cd06259">
    <property type="entry name" value="YdcF-like"/>
    <property type="match status" value="1"/>
</dbReference>
<keyword evidence="4" id="KW-0812">Transmembrane</keyword>
<keyword evidence="2" id="KW-1003">Cell membrane</keyword>
<comment type="caution">
    <text evidence="9">The sequence shown here is derived from an EMBL/GenBank/DDBJ whole genome shotgun (WGS) entry which is preliminary data.</text>
</comment>
<dbReference type="RefSeq" id="WP_408621740.1">
    <property type="nucleotide sequence ID" value="NZ_JBEQCT010000001.1"/>
</dbReference>
<comment type="function">
    <text evidence="7">Participates in the barrier function of the cell envelope.</text>
</comment>